<dbReference type="FunFam" id="3.40.50.970:FF:000041">
    <property type="entry name" value="Pyruvate:ferredoxin (Flavodoxin) oxidoreductase"/>
    <property type="match status" value="1"/>
</dbReference>
<keyword evidence="5 9" id="KW-0249">Electron transport</keyword>
<dbReference type="eggNOG" id="COG1013">
    <property type="taxonomic scope" value="Bacteria"/>
</dbReference>
<comment type="similarity">
    <text evidence="1 9">Belongs to the pyruvate:ferredoxin/flavodoxin oxidoreductase family.</text>
</comment>
<evidence type="ECO:0000256" key="1">
    <source>
        <dbReference type="ARBA" id="ARBA00009032"/>
    </source>
</evidence>
<dbReference type="InterPro" id="IPR019752">
    <property type="entry name" value="Pyrv/ketoisovalerate_OxRed_cat"/>
</dbReference>
<dbReference type="FunFam" id="3.40.50.920:FF:000007">
    <property type="entry name" value="Pyruvate:ferredoxin (Flavodoxin) oxidoreductase"/>
    <property type="match status" value="1"/>
</dbReference>
<dbReference type="AlphaFoldDB" id="A0A0R2HYR5"/>
<feature type="binding site" evidence="11">
    <location>
        <position position="754"/>
    </location>
    <ligand>
        <name>[4Fe-4S] cluster</name>
        <dbReference type="ChEBI" id="CHEBI:49883"/>
        <label>2</label>
    </ligand>
</feature>
<feature type="binding site" evidence="11">
    <location>
        <position position="760"/>
    </location>
    <ligand>
        <name>[4Fe-4S] cluster</name>
        <dbReference type="ChEBI" id="CHEBI:49883"/>
        <label>2</label>
    </ligand>
</feature>
<dbReference type="FunFam" id="3.40.920.10:FF:000001">
    <property type="entry name" value="Pyruvate:ferredoxin (Flavodoxin) oxidoreductase"/>
    <property type="match status" value="1"/>
</dbReference>
<feature type="site" description="Important for catalytic activity" evidence="10">
    <location>
        <position position="1007"/>
    </location>
</feature>
<evidence type="ECO:0000256" key="10">
    <source>
        <dbReference type="PIRSR" id="PIRSR000159-2"/>
    </source>
</evidence>
<dbReference type="SUPFAM" id="SSF54862">
    <property type="entry name" value="4Fe-4S ferredoxins"/>
    <property type="match status" value="1"/>
</dbReference>
<evidence type="ECO:0000256" key="5">
    <source>
        <dbReference type="ARBA" id="ARBA00022982"/>
    </source>
</evidence>
<dbReference type="InterPro" id="IPR009014">
    <property type="entry name" value="Transketo_C/PFOR_II"/>
</dbReference>
<accession>A0A0R2HYR5</accession>
<sequence length="1192" mass="131427">MKRGEDMRKQKTMDGNTAAAYISYAFTEVAAIYPITPSSTMAELVDQWSSDGKKNLFGQEVKVVEMQSEAGAAGVVHGSLKTGTLTSTYTASQGLLLMIPNMYKIAGELLPTVFHVASRAVTTNALNIFGDHSDVMAARQTGFAMLCEGSVQEVMDLSAVAHLATLESSLPFVNFFDGFRTSHEIQKIDVLEYDELKGLMNKDALTVFRHNGMNPNHPTVSGTNQNPDIHFQQRETINSHYETVPTIVKHYMDEINQLRGTNYDLVNYYGHAEATEVLVAMGSVTPVIEEVVDYLNSQGKQVGLMNIRLYRPFPVASFIEQLPKTVERIAVLDRTKEPGAGGEPLLLDVQSALYDSAIRPKVIGGRYGLGSKDVTSSDILGIFDHLSQDKTSLKPRFTVGIVDDVTHLSLPKGEKIDLTPAGTYQAKFWGFGSDGTVGANKSAIKLIGDHTDLYAQGYFSYDSKKSGGLTVSHLRFGQEPIKSSFLIETADFVACHTAAYLNQYDLVKGLKKGGIFLLNTAWDEEQLSKMLPTKLKKYLIENDIQFYTINAVKLANEVGLGRRINTIMQTAFFKVTEIMPFEEVVNLMKADAMAVYGKKSIKIAETNQKAIDAAVELVHKVTIPETWATEEVSEEERDTSHLPKFVFNILEPMNRQEGDSLTVKNLIDNKMTSGEIPVGMAAYEKRGVALEVPEWIPENCTMCNECAFVCPHAAIRPFLADEEEMEEAPAGYIVRDIHGADGLNYRIQVAVDDCTGCGLCVAACPAKEKAIQMRPYEEQKEQAVNWAFSMTLKAKANPFKKNTVRGSQFEQPLMEFSGACSGCGETPYVKLLTQLFGDRMMIANATGCSSIWGGSSPATPYTTNSEGCGPAWSNSLLEDNAEYGYGMHLANQSRREGIALKMIEAIEAGIPSDGLKEAFENWMNGMLEGEGTKERANELLFALLQEKEQAPILEEIYQERNLFIKPSQWMIGGDGWAYDIGFGGIDHVLASGEDVNMLVMDNEVYSNTGGQTSKATPTSAIAKFAASGKYASKKDLGMMAMSYGNVYVAQIALGANQAQTIKAFEEAEKFPGPSLIIAYTPCIVHGLVGGMGNALKETKEAVDSGYWSLYRFNPLLSEKGKIPMILDYKKPQFADMKEFMMTQTRFSSLSKANPSVAEHLFEKTVEDAKIRFYNYARMTGQEEKIRSKLEKE</sequence>
<dbReference type="Gene3D" id="3.40.920.10">
    <property type="entry name" value="Pyruvate-ferredoxin oxidoreductase, PFOR, domain III"/>
    <property type="match status" value="1"/>
</dbReference>
<dbReference type="CDD" id="cd07034">
    <property type="entry name" value="TPP_PYR_PFOR_IOR-alpha_like"/>
    <property type="match status" value="1"/>
</dbReference>
<gene>
    <name evidence="13" type="ORF">IV74_GL001209</name>
</gene>
<dbReference type="GO" id="GO:0022900">
    <property type="term" value="P:electron transport chain"/>
    <property type="evidence" value="ECO:0007669"/>
    <property type="project" value="InterPro"/>
</dbReference>
<keyword evidence="14" id="KW-1185">Reference proteome</keyword>
<dbReference type="FunFam" id="3.40.50.970:FF:000012">
    <property type="entry name" value="Pyruvate:ferredoxin (Flavodoxin) oxidoreductase"/>
    <property type="match status" value="1"/>
</dbReference>
<reference evidence="13 14" key="1">
    <citation type="journal article" date="2015" name="Genome Announc.">
        <title>Expanding the biotechnology potential of lactobacilli through comparative genomics of 213 strains and associated genera.</title>
        <authorList>
            <person name="Sun Z."/>
            <person name="Harris H.M."/>
            <person name="McCann A."/>
            <person name="Guo C."/>
            <person name="Argimon S."/>
            <person name="Zhang W."/>
            <person name="Yang X."/>
            <person name="Jeffery I.B."/>
            <person name="Cooney J.C."/>
            <person name="Kagawa T.F."/>
            <person name="Liu W."/>
            <person name="Song Y."/>
            <person name="Salvetti E."/>
            <person name="Wrobel A."/>
            <person name="Rasinkangas P."/>
            <person name="Parkhill J."/>
            <person name="Rea M.C."/>
            <person name="O'Sullivan O."/>
            <person name="Ritari J."/>
            <person name="Douillard F.P."/>
            <person name="Paul Ross R."/>
            <person name="Yang R."/>
            <person name="Briner A.E."/>
            <person name="Felis G.E."/>
            <person name="de Vos W.M."/>
            <person name="Barrangou R."/>
            <person name="Klaenhammer T.R."/>
            <person name="Caufield P.W."/>
            <person name="Cui Y."/>
            <person name="Zhang H."/>
            <person name="O'Toole P.W."/>
        </authorList>
    </citation>
    <scope>NUCLEOTIDE SEQUENCE [LARGE SCALE GENOMIC DNA]</scope>
    <source>
        <strain evidence="13 14">DSM 20623</strain>
    </source>
</reference>
<dbReference type="InterPro" id="IPR017900">
    <property type="entry name" value="4Fe4S_Fe_S_CS"/>
</dbReference>
<feature type="site" description="Important for catalytic activity" evidence="10">
    <location>
        <position position="69"/>
    </location>
</feature>
<feature type="binding site" evidence="11">
    <location>
        <position position="764"/>
    </location>
    <ligand>
        <name>[4Fe-4S] cluster</name>
        <dbReference type="ChEBI" id="CHEBI:49883"/>
        <label>1</label>
    </ligand>
</feature>
<dbReference type="SMART" id="SM00890">
    <property type="entry name" value="EKR"/>
    <property type="match status" value="1"/>
</dbReference>
<dbReference type="SUPFAM" id="SSF52518">
    <property type="entry name" value="Thiamin diphosphate-binding fold (THDP-binding)"/>
    <property type="match status" value="2"/>
</dbReference>
<evidence type="ECO:0000256" key="8">
    <source>
        <dbReference type="ARBA" id="ARBA00023014"/>
    </source>
</evidence>
<dbReference type="GO" id="GO:0016903">
    <property type="term" value="F:oxidoreductase activity, acting on the aldehyde or oxo group of donors"/>
    <property type="evidence" value="ECO:0007669"/>
    <property type="project" value="InterPro"/>
</dbReference>
<dbReference type="Gene3D" id="3.40.50.920">
    <property type="match status" value="1"/>
</dbReference>
<feature type="site" description="Important for catalytic activity" evidence="10">
    <location>
        <position position="119"/>
    </location>
</feature>
<dbReference type="InterPro" id="IPR050722">
    <property type="entry name" value="Pyruvate:ferred/Flavod_OxRd"/>
</dbReference>
<feature type="binding site" evidence="11">
    <location>
        <position position="823"/>
    </location>
    <ligand>
        <name>[4Fe-4S] cluster</name>
        <dbReference type="ChEBI" id="CHEBI:49883"/>
        <label>3</label>
    </ligand>
</feature>
<dbReference type="GO" id="GO:0030976">
    <property type="term" value="F:thiamine pyrophosphate binding"/>
    <property type="evidence" value="ECO:0007669"/>
    <property type="project" value="InterPro"/>
</dbReference>
<keyword evidence="3 11" id="KW-0004">4Fe-4S</keyword>
<evidence type="ECO:0000256" key="2">
    <source>
        <dbReference type="ARBA" id="ARBA00022448"/>
    </source>
</evidence>
<dbReference type="SUPFAM" id="SSF53323">
    <property type="entry name" value="Pyruvate-ferredoxin oxidoreductase, PFOR, domain III"/>
    <property type="match status" value="1"/>
</dbReference>
<comment type="cofactor">
    <cofactor evidence="11">
        <name>[4Fe-4S] cluster</name>
        <dbReference type="ChEBI" id="CHEBI:49883"/>
    </cofactor>
    <text evidence="11">Binds 3 [4Fe-4S] clusters per subunit.</text>
</comment>
<evidence type="ECO:0000256" key="11">
    <source>
        <dbReference type="PIRSR" id="PIRSR000159-50"/>
    </source>
</evidence>
<dbReference type="InterPro" id="IPR019456">
    <property type="entry name" value="Pyrv-flavodox_OxRtase_EKR"/>
</dbReference>
<dbReference type="GO" id="GO:0051539">
    <property type="term" value="F:4 iron, 4 sulfur cluster binding"/>
    <property type="evidence" value="ECO:0007669"/>
    <property type="project" value="UniProtKB-KW"/>
</dbReference>
<feature type="binding site" evidence="11">
    <location>
        <position position="710"/>
    </location>
    <ligand>
        <name>[4Fe-4S] cluster</name>
        <dbReference type="ChEBI" id="CHEBI:49883"/>
        <label>2</label>
    </ligand>
</feature>
<dbReference type="Pfam" id="PF17147">
    <property type="entry name" value="PFOR_II"/>
    <property type="match status" value="1"/>
</dbReference>
<dbReference type="Gene3D" id="3.40.50.970">
    <property type="match status" value="2"/>
</dbReference>
<dbReference type="CDD" id="cd03377">
    <property type="entry name" value="TPP_PFOR_PNO"/>
    <property type="match status" value="1"/>
</dbReference>
<keyword evidence="13" id="KW-0670">Pyruvate</keyword>
<dbReference type="InterPro" id="IPR011766">
    <property type="entry name" value="TPP_enzyme_TPP-bd"/>
</dbReference>
<dbReference type="NCBIfam" id="TIGR02176">
    <property type="entry name" value="pyruv_ox_red"/>
    <property type="match status" value="1"/>
</dbReference>
<feature type="binding site" evidence="11">
    <location>
        <position position="820"/>
    </location>
    <ligand>
        <name>[4Fe-4S] cluster</name>
        <dbReference type="ChEBI" id="CHEBI:49883"/>
        <label>3</label>
    </ligand>
</feature>
<dbReference type="GO" id="GO:0006979">
    <property type="term" value="P:response to oxidative stress"/>
    <property type="evidence" value="ECO:0007669"/>
    <property type="project" value="TreeGrafter"/>
</dbReference>
<dbReference type="PANTHER" id="PTHR32154:SF0">
    <property type="entry name" value="PYRUVATE-FLAVODOXIN OXIDOREDUCTASE-RELATED"/>
    <property type="match status" value="1"/>
</dbReference>
<feature type="binding site" evidence="11">
    <location>
        <position position="706"/>
    </location>
    <ligand>
        <name>[4Fe-4S] cluster</name>
        <dbReference type="ChEBI" id="CHEBI:49883"/>
        <label>1</label>
    </ligand>
</feature>
<evidence type="ECO:0000256" key="7">
    <source>
        <dbReference type="ARBA" id="ARBA00023004"/>
    </source>
</evidence>
<feature type="binding site" evidence="11">
    <location>
        <position position="703"/>
    </location>
    <ligand>
        <name>[4Fe-4S] cluster</name>
        <dbReference type="ChEBI" id="CHEBI:49883"/>
        <label>1</label>
    </ligand>
</feature>
<keyword evidence="8 11" id="KW-0411">Iron-sulfur</keyword>
<dbReference type="InterPro" id="IPR011895">
    <property type="entry name" value="Pyrv_flavodox_OxRed"/>
</dbReference>
<keyword evidence="2 9" id="KW-0813">Transport</keyword>
<dbReference type="SUPFAM" id="SSF52922">
    <property type="entry name" value="TK C-terminal domain-like"/>
    <property type="match status" value="1"/>
</dbReference>
<feature type="site" description="Important for catalytic activity" evidence="10">
    <location>
        <position position="36"/>
    </location>
</feature>
<proteinExistence type="inferred from homology"/>
<protein>
    <submittedName>
        <fullName evidence="13">Pyruvate flavodoxin ferredoxin oxidoreductase family protein</fullName>
    </submittedName>
</protein>
<feature type="binding site" evidence="11">
    <location>
        <position position="1082"/>
    </location>
    <ligand>
        <name>[4Fe-4S] cluster</name>
        <dbReference type="ChEBI" id="CHEBI:49883"/>
        <label>3</label>
    </ligand>
</feature>
<dbReference type="PROSITE" id="PS00198">
    <property type="entry name" value="4FE4S_FER_1"/>
    <property type="match status" value="1"/>
</dbReference>
<dbReference type="Pfam" id="PF02775">
    <property type="entry name" value="TPP_enzyme_C"/>
    <property type="match status" value="1"/>
</dbReference>
<dbReference type="PANTHER" id="PTHR32154">
    <property type="entry name" value="PYRUVATE-FLAVODOXIN OXIDOREDUCTASE-RELATED"/>
    <property type="match status" value="1"/>
</dbReference>
<keyword evidence="7 11" id="KW-0408">Iron</keyword>
<feature type="binding site" evidence="11">
    <location>
        <position position="848"/>
    </location>
    <ligand>
        <name>[4Fe-4S] cluster</name>
        <dbReference type="ChEBI" id="CHEBI:49883"/>
        <label>3</label>
    </ligand>
</feature>
<dbReference type="Pfam" id="PF01558">
    <property type="entry name" value="POR"/>
    <property type="match status" value="1"/>
</dbReference>
<evidence type="ECO:0000256" key="4">
    <source>
        <dbReference type="ARBA" id="ARBA00022723"/>
    </source>
</evidence>
<comment type="caution">
    <text evidence="13">The sequence shown here is derived from an EMBL/GenBank/DDBJ whole genome shotgun (WGS) entry which is preliminary data.</text>
</comment>
<dbReference type="Pfam" id="PF13484">
    <property type="entry name" value="Fer4_16"/>
    <property type="match status" value="1"/>
</dbReference>
<dbReference type="GO" id="GO:0005506">
    <property type="term" value="F:iron ion binding"/>
    <property type="evidence" value="ECO:0007669"/>
    <property type="project" value="InterPro"/>
</dbReference>
<feature type="binding site" evidence="11">
    <location>
        <position position="757"/>
    </location>
    <ligand>
        <name>[4Fe-4S] cluster</name>
        <dbReference type="ChEBI" id="CHEBI:49883"/>
        <label>2</label>
    </ligand>
</feature>
<dbReference type="eggNOG" id="COG1145">
    <property type="taxonomic scope" value="Bacteria"/>
</dbReference>
<dbReference type="eggNOG" id="COG1014">
    <property type="taxonomic scope" value="Bacteria"/>
</dbReference>
<name>A0A0R2HYR5_CARDV</name>
<dbReference type="InterPro" id="IPR017896">
    <property type="entry name" value="4Fe4S_Fe-S-bd"/>
</dbReference>
<dbReference type="FunFam" id="3.30.70.20:FF:000022">
    <property type="entry name" value="Pyruvate:ferredoxin (Flavodoxin) oxidoreductase"/>
    <property type="match status" value="1"/>
</dbReference>
<dbReference type="EMBL" id="JQBS01000001">
    <property type="protein sequence ID" value="KRN57952.1"/>
    <property type="molecule type" value="Genomic_DNA"/>
</dbReference>
<evidence type="ECO:0000256" key="9">
    <source>
        <dbReference type="PIRNR" id="PIRNR000159"/>
    </source>
</evidence>
<keyword evidence="6 9" id="KW-0560">Oxidoreductase</keyword>
<dbReference type="Proteomes" id="UP000051658">
    <property type="component" value="Unassembled WGS sequence"/>
</dbReference>
<feature type="domain" description="4Fe-4S ferredoxin-type" evidence="12">
    <location>
        <begin position="691"/>
        <end position="720"/>
    </location>
</feature>
<dbReference type="PIRSF" id="PIRSF000159">
    <property type="entry name" value="NifJ"/>
    <property type="match status" value="1"/>
</dbReference>
<dbReference type="Gene3D" id="3.30.70.20">
    <property type="match status" value="1"/>
</dbReference>
<dbReference type="Pfam" id="PF10371">
    <property type="entry name" value="EKR"/>
    <property type="match status" value="1"/>
</dbReference>
<dbReference type="InterPro" id="IPR002880">
    <property type="entry name" value="Pyrv_Fd/Flavodoxin_OxRdtase_N"/>
</dbReference>
<dbReference type="PROSITE" id="PS51379">
    <property type="entry name" value="4FE4S_FER_2"/>
    <property type="match status" value="2"/>
</dbReference>
<organism evidence="13 14">
    <name type="scientific">Carnobacterium divergens DSM 20623</name>
    <dbReference type="NCBI Taxonomy" id="1449336"/>
    <lineage>
        <taxon>Bacteria</taxon>
        <taxon>Bacillati</taxon>
        <taxon>Bacillota</taxon>
        <taxon>Bacilli</taxon>
        <taxon>Lactobacillales</taxon>
        <taxon>Carnobacteriaceae</taxon>
        <taxon>Carnobacterium</taxon>
    </lineage>
</organism>
<evidence type="ECO:0000313" key="13">
    <source>
        <dbReference type="EMBL" id="KRN57952.1"/>
    </source>
</evidence>
<evidence type="ECO:0000313" key="14">
    <source>
        <dbReference type="Proteomes" id="UP000051658"/>
    </source>
</evidence>
<dbReference type="Pfam" id="PF01855">
    <property type="entry name" value="POR_N"/>
    <property type="match status" value="1"/>
</dbReference>
<evidence type="ECO:0000256" key="3">
    <source>
        <dbReference type="ARBA" id="ARBA00022485"/>
    </source>
</evidence>
<dbReference type="InterPro" id="IPR033412">
    <property type="entry name" value="PFOR_II"/>
</dbReference>
<dbReference type="InterPro" id="IPR002869">
    <property type="entry name" value="Pyrv_flavodox_OxRed_cen"/>
</dbReference>
<evidence type="ECO:0000259" key="12">
    <source>
        <dbReference type="PROSITE" id="PS51379"/>
    </source>
</evidence>
<feature type="binding site" evidence="11">
    <location>
        <position position="700"/>
    </location>
    <ligand>
        <name>[4Fe-4S] cluster</name>
        <dbReference type="ChEBI" id="CHEBI:49883"/>
        <label>1</label>
    </ligand>
</feature>
<dbReference type="InterPro" id="IPR029061">
    <property type="entry name" value="THDP-binding"/>
</dbReference>
<feature type="domain" description="4Fe-4S ferredoxin-type" evidence="12">
    <location>
        <begin position="745"/>
        <end position="776"/>
    </location>
</feature>
<dbReference type="eggNOG" id="COG0674">
    <property type="taxonomic scope" value="Bacteria"/>
</dbReference>
<keyword evidence="4 11" id="KW-0479">Metal-binding</keyword>
<evidence type="ECO:0000256" key="6">
    <source>
        <dbReference type="ARBA" id="ARBA00023002"/>
    </source>
</evidence>
<dbReference type="PATRIC" id="fig|1449336.4.peg.1235"/>